<dbReference type="AlphaFoldDB" id="A0A314ZMD6"/>
<protein>
    <submittedName>
        <fullName evidence="1">Uncharacterized protein</fullName>
    </submittedName>
</protein>
<comment type="caution">
    <text evidence="1">The sequence shown here is derived from an EMBL/GenBank/DDBJ whole genome shotgun (WGS) entry which is preliminary data.</text>
</comment>
<sequence length="112" mass="12583">MQHKLQLKPSDDEALRRGFSHPNQINRMNWKSGRSLGNWFWRPCAVIGIVIWGLFDLNMPSIVEPHPGLKILSGYSDNLGKVFLDNGGEIGPHQLMEAAIADKEYQALSVVD</sequence>
<name>A0A314ZMD6_PRUYE</name>
<dbReference type="InterPro" id="IPR011205">
    <property type="entry name" value="UCP015417_vWA"/>
</dbReference>
<keyword evidence="2" id="KW-1185">Reference proteome</keyword>
<dbReference type="EMBL" id="PJQY01000035">
    <property type="protein sequence ID" value="PQQ20469.1"/>
    <property type="molecule type" value="Genomic_DNA"/>
</dbReference>
<dbReference type="STRING" id="2094558.A0A314ZMD6"/>
<organism evidence="1 2">
    <name type="scientific">Prunus yedoensis var. nudiflora</name>
    <dbReference type="NCBI Taxonomy" id="2094558"/>
    <lineage>
        <taxon>Eukaryota</taxon>
        <taxon>Viridiplantae</taxon>
        <taxon>Streptophyta</taxon>
        <taxon>Embryophyta</taxon>
        <taxon>Tracheophyta</taxon>
        <taxon>Spermatophyta</taxon>
        <taxon>Magnoliopsida</taxon>
        <taxon>eudicotyledons</taxon>
        <taxon>Gunneridae</taxon>
        <taxon>Pentapetalae</taxon>
        <taxon>rosids</taxon>
        <taxon>fabids</taxon>
        <taxon>Rosales</taxon>
        <taxon>Rosaceae</taxon>
        <taxon>Amygdaloideae</taxon>
        <taxon>Amygdaleae</taxon>
        <taxon>Prunus</taxon>
    </lineage>
</organism>
<dbReference type="PANTHER" id="PTHR31373:SF17">
    <property type="entry name" value="OS06G0652100 PROTEIN"/>
    <property type="match status" value="1"/>
</dbReference>
<dbReference type="PANTHER" id="PTHR31373">
    <property type="entry name" value="OS06G0652100 PROTEIN"/>
    <property type="match status" value="1"/>
</dbReference>
<proteinExistence type="predicted"/>
<accession>A0A314ZMD6</accession>
<evidence type="ECO:0000313" key="2">
    <source>
        <dbReference type="Proteomes" id="UP000250321"/>
    </source>
</evidence>
<evidence type="ECO:0000313" key="1">
    <source>
        <dbReference type="EMBL" id="PQQ20469.1"/>
    </source>
</evidence>
<gene>
    <name evidence="1" type="ORF">Pyn_22268</name>
</gene>
<dbReference type="Proteomes" id="UP000250321">
    <property type="component" value="Unassembled WGS sequence"/>
</dbReference>
<reference evidence="1 2" key="1">
    <citation type="submission" date="2018-02" db="EMBL/GenBank/DDBJ databases">
        <title>Draft genome of wild Prunus yedoensis var. nudiflora.</title>
        <authorList>
            <person name="Baek S."/>
            <person name="Kim J.-H."/>
            <person name="Choi K."/>
            <person name="Kim G.-B."/>
            <person name="Cho A."/>
            <person name="Jang H."/>
            <person name="Shin C.-H."/>
            <person name="Yu H.-J."/>
            <person name="Mun J.-H."/>
        </authorList>
    </citation>
    <scope>NUCLEOTIDE SEQUENCE [LARGE SCALE GENOMIC DNA]</scope>
    <source>
        <strain evidence="2">cv. Jeju island</strain>
        <tissue evidence="1">Leaf</tissue>
    </source>
</reference>